<dbReference type="GO" id="GO:0000287">
    <property type="term" value="F:magnesium ion binding"/>
    <property type="evidence" value="ECO:0007669"/>
    <property type="project" value="UniProtKB-UniRule"/>
</dbReference>
<gene>
    <name evidence="10 12" type="primary">sucC</name>
    <name evidence="12" type="ORF">MO867_08505</name>
</gene>
<evidence type="ECO:0000256" key="1">
    <source>
        <dbReference type="ARBA" id="ARBA00009182"/>
    </source>
</evidence>
<keyword evidence="2 10" id="KW-0816">Tricarboxylic acid cycle</keyword>
<evidence type="ECO:0000256" key="3">
    <source>
        <dbReference type="ARBA" id="ARBA00022598"/>
    </source>
</evidence>
<dbReference type="EC" id="6.2.1.5" evidence="10"/>
<dbReference type="Proteomes" id="UP001139028">
    <property type="component" value="Unassembled WGS sequence"/>
</dbReference>
<feature type="domain" description="ATP-grasp" evidence="11">
    <location>
        <begin position="9"/>
        <end position="228"/>
    </location>
</feature>
<dbReference type="FunFam" id="3.40.50.261:FF:000001">
    <property type="entry name" value="Succinate--CoA ligase [ADP-forming] subunit beta"/>
    <property type="match status" value="1"/>
</dbReference>
<evidence type="ECO:0000313" key="13">
    <source>
        <dbReference type="Proteomes" id="UP001139028"/>
    </source>
</evidence>
<dbReference type="PROSITE" id="PS01217">
    <property type="entry name" value="SUCCINYL_COA_LIG_3"/>
    <property type="match status" value="1"/>
</dbReference>
<evidence type="ECO:0000256" key="7">
    <source>
        <dbReference type="ARBA" id="ARBA00022842"/>
    </source>
</evidence>
<evidence type="ECO:0000313" key="12">
    <source>
        <dbReference type="EMBL" id="MCO1334380.1"/>
    </source>
</evidence>
<comment type="function">
    <text evidence="10">Succinyl-CoA synthetase functions in the citric acid cycle (TCA), coupling the hydrolysis of succinyl-CoA to the synthesis of either ATP or GTP and thus represents the only step of substrate-level phosphorylation in the TCA. The beta subunit provides nucleotide specificity of the enzyme and binds the substrate succinate, while the binding sites for coenzyme A and phosphate are found in the alpha subunit.</text>
</comment>
<dbReference type="Gene3D" id="3.40.50.261">
    <property type="entry name" value="Succinyl-CoA synthetase domains"/>
    <property type="match status" value="1"/>
</dbReference>
<dbReference type="GO" id="GO:0006099">
    <property type="term" value="P:tricarboxylic acid cycle"/>
    <property type="evidence" value="ECO:0007669"/>
    <property type="project" value="UniProtKB-UniRule"/>
</dbReference>
<evidence type="ECO:0000256" key="9">
    <source>
        <dbReference type="ARBA" id="ARBA00052891"/>
    </source>
</evidence>
<keyword evidence="7 10" id="KW-0460">Magnesium</keyword>
<dbReference type="EMBL" id="JALBWM010000026">
    <property type="protein sequence ID" value="MCO1334380.1"/>
    <property type="molecule type" value="Genomic_DNA"/>
</dbReference>
<evidence type="ECO:0000256" key="2">
    <source>
        <dbReference type="ARBA" id="ARBA00022532"/>
    </source>
</evidence>
<comment type="subunit">
    <text evidence="10">Heterotetramer of two alpha and two beta subunits.</text>
</comment>
<dbReference type="SUPFAM" id="SSF52210">
    <property type="entry name" value="Succinyl-CoA synthetase domains"/>
    <property type="match status" value="1"/>
</dbReference>
<dbReference type="PIRSF" id="PIRSF001554">
    <property type="entry name" value="SucCS_beta"/>
    <property type="match status" value="1"/>
</dbReference>
<keyword evidence="6 10" id="KW-0067">ATP-binding</keyword>
<feature type="binding site" evidence="10">
    <location>
        <begin position="53"/>
        <end position="55"/>
    </location>
    <ligand>
        <name>ATP</name>
        <dbReference type="ChEBI" id="CHEBI:30616"/>
    </ligand>
</feature>
<evidence type="ECO:0000256" key="8">
    <source>
        <dbReference type="ARBA" id="ARBA00050563"/>
    </source>
</evidence>
<dbReference type="InterPro" id="IPR005809">
    <property type="entry name" value="Succ_CoA_ligase-like_bsu"/>
</dbReference>
<dbReference type="InterPro" id="IPR013650">
    <property type="entry name" value="ATP-grasp_succ-CoA_synth-type"/>
</dbReference>
<dbReference type="InterPro" id="IPR017866">
    <property type="entry name" value="Succ-CoA_synthase_bsu_CS"/>
</dbReference>
<dbReference type="GO" id="GO:0006104">
    <property type="term" value="P:succinyl-CoA metabolic process"/>
    <property type="evidence" value="ECO:0007669"/>
    <property type="project" value="TreeGrafter"/>
</dbReference>
<feature type="binding site" evidence="10">
    <location>
        <position position="107"/>
    </location>
    <ligand>
        <name>ATP</name>
        <dbReference type="ChEBI" id="CHEBI:30616"/>
    </ligand>
</feature>
<dbReference type="FunFam" id="3.30.470.20:FF:000002">
    <property type="entry name" value="Succinate--CoA ligase [ADP-forming] subunit beta"/>
    <property type="match status" value="1"/>
</dbReference>
<dbReference type="Pfam" id="PF08442">
    <property type="entry name" value="ATP-grasp_2"/>
    <property type="match status" value="1"/>
</dbReference>
<dbReference type="InterPro" id="IPR011761">
    <property type="entry name" value="ATP-grasp"/>
</dbReference>
<feature type="binding site" evidence="10">
    <location>
        <position position="46"/>
    </location>
    <ligand>
        <name>ATP</name>
        <dbReference type="ChEBI" id="CHEBI:30616"/>
    </ligand>
</feature>
<evidence type="ECO:0000256" key="10">
    <source>
        <dbReference type="HAMAP-Rule" id="MF_00558"/>
    </source>
</evidence>
<keyword evidence="5 10" id="KW-0547">Nucleotide-binding</keyword>
<reference evidence="12" key="1">
    <citation type="journal article" date="2022" name="Arch. Microbiol.">
        <title>Microbulbifer okhotskensis sp. nov., isolated from a deep bottom sediment of the Okhotsk Sea.</title>
        <authorList>
            <person name="Romanenko L."/>
            <person name="Kurilenko V."/>
            <person name="Otstavnykh N."/>
            <person name="Velansky P."/>
            <person name="Isaeva M."/>
            <person name="Mikhailov V."/>
        </authorList>
    </citation>
    <scope>NUCLEOTIDE SEQUENCE</scope>
    <source>
        <strain evidence="12">OS29</strain>
    </source>
</reference>
<comment type="catalytic activity">
    <reaction evidence="8">
        <text>succinate + ATP + CoA = succinyl-CoA + ADP + phosphate</text>
        <dbReference type="Rhea" id="RHEA:17661"/>
        <dbReference type="ChEBI" id="CHEBI:30031"/>
        <dbReference type="ChEBI" id="CHEBI:30616"/>
        <dbReference type="ChEBI" id="CHEBI:43474"/>
        <dbReference type="ChEBI" id="CHEBI:57287"/>
        <dbReference type="ChEBI" id="CHEBI:57292"/>
        <dbReference type="ChEBI" id="CHEBI:456216"/>
        <dbReference type="EC" id="6.2.1.5"/>
    </reaction>
    <physiologicalReaction direction="right-to-left" evidence="8">
        <dbReference type="Rhea" id="RHEA:17663"/>
    </physiologicalReaction>
</comment>
<dbReference type="HAMAP" id="MF_00558">
    <property type="entry name" value="Succ_CoA_beta"/>
    <property type="match status" value="1"/>
</dbReference>
<comment type="caution">
    <text evidence="12">The sequence shown here is derived from an EMBL/GenBank/DDBJ whole genome shotgun (WGS) entry which is preliminary data.</text>
</comment>
<comment type="similarity">
    <text evidence="1 10">Belongs to the succinate/malate CoA ligase beta subunit family.</text>
</comment>
<feature type="binding site" evidence="10">
    <location>
        <begin position="321"/>
        <end position="323"/>
    </location>
    <ligand>
        <name>substrate</name>
        <note>ligand shared with subunit alpha</note>
    </ligand>
</feature>
<dbReference type="Gene3D" id="3.30.470.20">
    <property type="entry name" value="ATP-grasp fold, B domain"/>
    <property type="match status" value="1"/>
</dbReference>
<dbReference type="InterPro" id="IPR016102">
    <property type="entry name" value="Succinyl-CoA_synth-like"/>
</dbReference>
<dbReference type="AlphaFoldDB" id="A0A9X2J689"/>
<dbReference type="InterPro" id="IPR013815">
    <property type="entry name" value="ATP_grasp_subdomain_1"/>
</dbReference>
<dbReference type="InterPro" id="IPR005811">
    <property type="entry name" value="SUCC_ACL_C"/>
</dbReference>
<dbReference type="PROSITE" id="PS50975">
    <property type="entry name" value="ATP_GRASP"/>
    <property type="match status" value="1"/>
</dbReference>
<keyword evidence="4 10" id="KW-0479">Metal-binding</keyword>
<dbReference type="GO" id="GO:0005524">
    <property type="term" value="F:ATP binding"/>
    <property type="evidence" value="ECO:0007669"/>
    <property type="project" value="UniProtKB-UniRule"/>
</dbReference>
<feature type="binding site" evidence="10">
    <location>
        <position position="102"/>
    </location>
    <ligand>
        <name>ATP</name>
        <dbReference type="ChEBI" id="CHEBI:30616"/>
    </ligand>
</feature>
<accession>A0A9X2J689</accession>
<keyword evidence="13" id="KW-1185">Reference proteome</keyword>
<feature type="binding site" evidence="10">
    <location>
        <position position="99"/>
    </location>
    <ligand>
        <name>ATP</name>
        <dbReference type="ChEBI" id="CHEBI:30616"/>
    </ligand>
</feature>
<dbReference type="GO" id="GO:0042709">
    <property type="term" value="C:succinate-CoA ligase complex"/>
    <property type="evidence" value="ECO:0007669"/>
    <property type="project" value="UniProtKB-ARBA"/>
</dbReference>
<evidence type="ECO:0000256" key="4">
    <source>
        <dbReference type="ARBA" id="ARBA00022723"/>
    </source>
</evidence>
<evidence type="ECO:0000256" key="5">
    <source>
        <dbReference type="ARBA" id="ARBA00022741"/>
    </source>
</evidence>
<dbReference type="PANTHER" id="PTHR11815:SF10">
    <property type="entry name" value="SUCCINATE--COA LIGASE [GDP-FORMING] SUBUNIT BETA, MITOCHONDRIAL"/>
    <property type="match status" value="1"/>
</dbReference>
<dbReference type="NCBIfam" id="TIGR01016">
    <property type="entry name" value="sucCoAbeta"/>
    <property type="match status" value="1"/>
</dbReference>
<keyword evidence="3 10" id="KW-0436">Ligase</keyword>
<sequence length="388" mass="41398">MNLHEYQGKQLFAAYGLPVSTGIAAETPAAAVAAADEIGGNKWVVKAQVHAGGRGKAGGVKLVDSKAEIEEFAKKWLGERLVTYQTDENGQPVTRILVESCTDIDQELYLGAVVDRSTRRIVFMASTEGGVEIEKVAEETPEKILKATVDPLVGAQPYQARELAFKLGLNPTQVKQFTKIFLGLAKMFQEKDLALLEINPLVITTEGNLHCLDAKIVIDSNALYRHADLREMHDPTQEDPREAHAAKFELNYVALDGSIGCMVNGAGLAMGTMDIVNLHGGKPANFLDVGGGATKERVVEAFKIILSDENVKAVLINIFGGIVRCDMIAEGVVGAVKEVGVKVPVVVRLEGNNADLGAKVLSDSGLNIIAATSLTDAAQQVVKAAEGK</sequence>
<dbReference type="FunFam" id="3.30.1490.20:FF:000002">
    <property type="entry name" value="Succinate--CoA ligase [ADP-forming] subunit beta"/>
    <property type="match status" value="1"/>
</dbReference>
<feature type="binding site" evidence="10">
    <location>
        <position position="213"/>
    </location>
    <ligand>
        <name>Mg(2+)</name>
        <dbReference type="ChEBI" id="CHEBI:18420"/>
    </ligand>
</feature>
<feature type="binding site" evidence="10">
    <location>
        <position position="264"/>
    </location>
    <ligand>
        <name>substrate</name>
        <note>ligand shared with subunit alpha</note>
    </ligand>
</feature>
<organism evidence="12 13">
    <name type="scientific">Microbulbifer okhotskensis</name>
    <dbReference type="NCBI Taxonomy" id="2926617"/>
    <lineage>
        <taxon>Bacteria</taxon>
        <taxon>Pseudomonadati</taxon>
        <taxon>Pseudomonadota</taxon>
        <taxon>Gammaproteobacteria</taxon>
        <taxon>Cellvibrionales</taxon>
        <taxon>Microbulbiferaceae</taxon>
        <taxon>Microbulbifer</taxon>
    </lineage>
</organism>
<dbReference type="GO" id="GO:0004775">
    <property type="term" value="F:succinate-CoA ligase (ADP-forming) activity"/>
    <property type="evidence" value="ECO:0007669"/>
    <property type="project" value="UniProtKB-UniRule"/>
</dbReference>
<evidence type="ECO:0000259" key="11">
    <source>
        <dbReference type="PROSITE" id="PS50975"/>
    </source>
</evidence>
<dbReference type="Gene3D" id="3.30.1490.20">
    <property type="entry name" value="ATP-grasp fold, A domain"/>
    <property type="match status" value="1"/>
</dbReference>
<protein>
    <recommendedName>
        <fullName evidence="10">Succinate--CoA ligase [ADP-forming] subunit beta</fullName>
        <ecNumber evidence="10">6.2.1.5</ecNumber>
    </recommendedName>
    <alternativeName>
        <fullName evidence="10">Succinyl-CoA synthetase subunit beta</fullName>
        <shortName evidence="10">SCS-beta</shortName>
    </alternativeName>
</protein>
<proteinExistence type="inferred from homology"/>
<comment type="cofactor">
    <cofactor evidence="10">
        <name>Mg(2+)</name>
        <dbReference type="ChEBI" id="CHEBI:18420"/>
    </cofactor>
    <text evidence="10">Binds 1 Mg(2+) ion per subunit.</text>
</comment>
<dbReference type="RefSeq" id="WP_252465921.1">
    <property type="nucleotide sequence ID" value="NZ_JALBWM010000026.1"/>
</dbReference>
<dbReference type="GO" id="GO:0005829">
    <property type="term" value="C:cytosol"/>
    <property type="evidence" value="ECO:0007669"/>
    <property type="project" value="TreeGrafter"/>
</dbReference>
<dbReference type="Pfam" id="PF00549">
    <property type="entry name" value="Ligase_CoA"/>
    <property type="match status" value="1"/>
</dbReference>
<evidence type="ECO:0000256" key="6">
    <source>
        <dbReference type="ARBA" id="ARBA00022840"/>
    </source>
</evidence>
<dbReference type="SUPFAM" id="SSF56059">
    <property type="entry name" value="Glutathione synthetase ATP-binding domain-like"/>
    <property type="match status" value="1"/>
</dbReference>
<comment type="catalytic activity">
    <reaction evidence="9">
        <text>GTP + succinate + CoA = succinyl-CoA + GDP + phosphate</text>
        <dbReference type="Rhea" id="RHEA:22120"/>
        <dbReference type="ChEBI" id="CHEBI:30031"/>
        <dbReference type="ChEBI" id="CHEBI:37565"/>
        <dbReference type="ChEBI" id="CHEBI:43474"/>
        <dbReference type="ChEBI" id="CHEBI:57287"/>
        <dbReference type="ChEBI" id="CHEBI:57292"/>
        <dbReference type="ChEBI" id="CHEBI:58189"/>
    </reaction>
    <physiologicalReaction direction="right-to-left" evidence="9">
        <dbReference type="Rhea" id="RHEA:22122"/>
    </physiologicalReaction>
</comment>
<dbReference type="NCBIfam" id="NF001913">
    <property type="entry name" value="PRK00696.1"/>
    <property type="match status" value="1"/>
</dbReference>
<name>A0A9X2J689_9GAMM</name>
<feature type="binding site" evidence="10">
    <location>
        <position position="199"/>
    </location>
    <ligand>
        <name>Mg(2+)</name>
        <dbReference type="ChEBI" id="CHEBI:18420"/>
    </ligand>
</feature>
<comment type="pathway">
    <text evidence="10">Carbohydrate metabolism; tricarboxylic acid cycle; succinate from succinyl-CoA (ligase route): step 1/1.</text>
</comment>
<dbReference type="PANTHER" id="PTHR11815">
    <property type="entry name" value="SUCCINYL-COA SYNTHETASE BETA CHAIN"/>
    <property type="match status" value="1"/>
</dbReference>